<dbReference type="EMBL" id="QGNW01000117">
    <property type="protein sequence ID" value="RVW95051.1"/>
    <property type="molecule type" value="Genomic_DNA"/>
</dbReference>
<proteinExistence type="predicted"/>
<evidence type="ECO:0000313" key="1">
    <source>
        <dbReference type="EMBL" id="RVW95051.1"/>
    </source>
</evidence>
<protein>
    <submittedName>
        <fullName evidence="1">Uncharacterized protein</fullName>
    </submittedName>
</protein>
<name>A0A438IE88_VITVI</name>
<comment type="caution">
    <text evidence="1">The sequence shown here is derived from an EMBL/GenBank/DDBJ whole genome shotgun (WGS) entry which is preliminary data.</text>
</comment>
<evidence type="ECO:0000313" key="2">
    <source>
        <dbReference type="Proteomes" id="UP000288805"/>
    </source>
</evidence>
<organism evidence="1 2">
    <name type="scientific">Vitis vinifera</name>
    <name type="common">Grape</name>
    <dbReference type="NCBI Taxonomy" id="29760"/>
    <lineage>
        <taxon>Eukaryota</taxon>
        <taxon>Viridiplantae</taxon>
        <taxon>Streptophyta</taxon>
        <taxon>Embryophyta</taxon>
        <taxon>Tracheophyta</taxon>
        <taxon>Spermatophyta</taxon>
        <taxon>Magnoliopsida</taxon>
        <taxon>eudicotyledons</taxon>
        <taxon>Gunneridae</taxon>
        <taxon>Pentapetalae</taxon>
        <taxon>rosids</taxon>
        <taxon>Vitales</taxon>
        <taxon>Vitaceae</taxon>
        <taxon>Viteae</taxon>
        <taxon>Vitis</taxon>
    </lineage>
</organism>
<dbReference type="Proteomes" id="UP000288805">
    <property type="component" value="Unassembled WGS sequence"/>
</dbReference>
<dbReference type="AlphaFoldDB" id="A0A438IE88"/>
<accession>A0A438IE88</accession>
<sequence length="97" mass="10668">MVRAGLLSQYVKKSEQSATGSIEQVATNMILSRGAPLVIHVIQGGPIDQHWESKCRHRAMIQESSDVEKIGTEHYSFVLGTMEPVNGAITFNTRDIA</sequence>
<gene>
    <name evidence="1" type="ORF">CK203_040034</name>
</gene>
<reference evidence="1 2" key="1">
    <citation type="journal article" date="2018" name="PLoS Genet.">
        <title>Population sequencing reveals clonal diversity and ancestral inbreeding in the grapevine cultivar Chardonnay.</title>
        <authorList>
            <person name="Roach M.J."/>
            <person name="Johnson D.L."/>
            <person name="Bohlmann J."/>
            <person name="van Vuuren H.J."/>
            <person name="Jones S.J."/>
            <person name="Pretorius I.S."/>
            <person name="Schmidt S.A."/>
            <person name="Borneman A.R."/>
        </authorList>
    </citation>
    <scope>NUCLEOTIDE SEQUENCE [LARGE SCALE GENOMIC DNA]</scope>
    <source>
        <strain evidence="2">cv. Chardonnay</strain>
        <tissue evidence="1">Leaf</tissue>
    </source>
</reference>